<dbReference type="GO" id="GO:0036064">
    <property type="term" value="C:ciliary basal body"/>
    <property type="evidence" value="ECO:0007669"/>
    <property type="project" value="TreeGrafter"/>
</dbReference>
<evidence type="ECO:0000313" key="3">
    <source>
        <dbReference type="Ensembl" id="ENSPCEP00000000372.1"/>
    </source>
</evidence>
<evidence type="ECO:0000256" key="1">
    <source>
        <dbReference type="ARBA" id="ARBA00023054"/>
    </source>
</evidence>
<dbReference type="Ensembl" id="ENSPCET00000000382.1">
    <property type="protein sequence ID" value="ENSPCEP00000000372.1"/>
    <property type="gene ID" value="ENSPCEG00000000326.1"/>
</dbReference>
<dbReference type="GO" id="GO:0044782">
    <property type="term" value="P:cilium organization"/>
    <property type="evidence" value="ECO:0007669"/>
    <property type="project" value="TreeGrafter"/>
</dbReference>
<reference evidence="3" key="1">
    <citation type="submission" date="2025-08" db="UniProtKB">
        <authorList>
            <consortium name="Ensembl"/>
        </authorList>
    </citation>
    <scope>IDENTIFICATION</scope>
</reference>
<keyword evidence="4" id="KW-1185">Reference proteome</keyword>
<accession>A0A8C8R5Q2</accession>
<protein>
    <submittedName>
        <fullName evidence="3">Uncharacterized protein</fullName>
    </submittedName>
</protein>
<dbReference type="GO" id="GO:0032391">
    <property type="term" value="C:photoreceptor connecting cilium"/>
    <property type="evidence" value="ECO:0007669"/>
    <property type="project" value="TreeGrafter"/>
</dbReference>
<dbReference type="PANTHER" id="PTHR21501">
    <property type="entry name" value="PROTEIN FAM-161"/>
    <property type="match status" value="1"/>
</dbReference>
<name>A0A8C8R5Q2_9SAUR</name>
<organism evidence="3 4">
    <name type="scientific">Pelusios castaneus</name>
    <name type="common">West African mud turtle</name>
    <dbReference type="NCBI Taxonomy" id="367368"/>
    <lineage>
        <taxon>Eukaryota</taxon>
        <taxon>Metazoa</taxon>
        <taxon>Chordata</taxon>
        <taxon>Craniata</taxon>
        <taxon>Vertebrata</taxon>
        <taxon>Euteleostomi</taxon>
        <taxon>Archelosauria</taxon>
        <taxon>Testudinata</taxon>
        <taxon>Testudines</taxon>
        <taxon>Pleurodira</taxon>
        <taxon>Pelomedusidae</taxon>
        <taxon>Pelusios</taxon>
    </lineage>
</organism>
<dbReference type="PANTHER" id="PTHR21501:SF3">
    <property type="entry name" value="PROTEIN FAM161A"/>
    <property type="match status" value="1"/>
</dbReference>
<dbReference type="AlphaFoldDB" id="A0A8C8R5Q2"/>
<dbReference type="Proteomes" id="UP000694393">
    <property type="component" value="Unplaced"/>
</dbReference>
<feature type="region of interest" description="Disordered" evidence="2">
    <location>
        <begin position="18"/>
        <end position="54"/>
    </location>
</feature>
<keyword evidence="1" id="KW-0175">Coiled coil</keyword>
<evidence type="ECO:0000313" key="4">
    <source>
        <dbReference type="Proteomes" id="UP000694393"/>
    </source>
</evidence>
<reference evidence="3" key="2">
    <citation type="submission" date="2025-09" db="UniProtKB">
        <authorList>
            <consortium name="Ensembl"/>
        </authorList>
    </citation>
    <scope>IDENTIFICATION</scope>
</reference>
<sequence length="124" mass="14041">MDAAHRAALLTTSCLRTPVNPRTRAPAALYERERRPPAAAEEQVPRGRDPLGSARSVGRVLYRAEHNFSKICHSNQEYYLKLEELKNAHLETMAKLENMYQNKMHLKGVQPLGNKDATPSLGYR</sequence>
<evidence type="ECO:0000256" key="2">
    <source>
        <dbReference type="SAM" id="MobiDB-lite"/>
    </source>
</evidence>
<proteinExistence type="predicted"/>
<dbReference type="InterPro" id="IPR051655">
    <property type="entry name" value="FAM161"/>
</dbReference>